<dbReference type="Proteomes" id="UP001597380">
    <property type="component" value="Unassembled WGS sequence"/>
</dbReference>
<keyword evidence="1" id="KW-0812">Transmembrane</keyword>
<keyword evidence="1" id="KW-1133">Transmembrane helix</keyword>
<accession>A0ABW4XS18</accession>
<protein>
    <submittedName>
        <fullName evidence="2">Uncharacterized protein</fullName>
    </submittedName>
</protein>
<proteinExistence type="predicted"/>
<gene>
    <name evidence="2" type="ORF">ACFSJ3_14900</name>
</gene>
<dbReference type="RefSeq" id="WP_345340444.1">
    <property type="nucleotide sequence ID" value="NZ_BAABLI010000015.1"/>
</dbReference>
<sequence length="59" mass="6415">MKNKILGIVGVAWGGGILFRHFTVNQGYTNPDYQAGINFAAIFGAAMLVVGLYTFFKKS</sequence>
<evidence type="ECO:0000256" key="1">
    <source>
        <dbReference type="SAM" id="Phobius"/>
    </source>
</evidence>
<keyword evidence="1" id="KW-0472">Membrane</keyword>
<organism evidence="2 3">
    <name type="scientific">Corallincola platygyrae</name>
    <dbReference type="NCBI Taxonomy" id="1193278"/>
    <lineage>
        <taxon>Bacteria</taxon>
        <taxon>Pseudomonadati</taxon>
        <taxon>Pseudomonadota</taxon>
        <taxon>Gammaproteobacteria</taxon>
        <taxon>Alteromonadales</taxon>
        <taxon>Psychromonadaceae</taxon>
        <taxon>Corallincola</taxon>
    </lineage>
</organism>
<reference evidence="3" key="1">
    <citation type="journal article" date="2019" name="Int. J. Syst. Evol. Microbiol.">
        <title>The Global Catalogue of Microorganisms (GCM) 10K type strain sequencing project: providing services to taxonomists for standard genome sequencing and annotation.</title>
        <authorList>
            <consortium name="The Broad Institute Genomics Platform"/>
            <consortium name="The Broad Institute Genome Sequencing Center for Infectious Disease"/>
            <person name="Wu L."/>
            <person name="Ma J."/>
        </authorList>
    </citation>
    <scope>NUCLEOTIDE SEQUENCE [LARGE SCALE GENOMIC DNA]</scope>
    <source>
        <strain evidence="3">CGMCC 1.10992</strain>
    </source>
</reference>
<comment type="caution">
    <text evidence="2">The sequence shown here is derived from an EMBL/GenBank/DDBJ whole genome shotgun (WGS) entry which is preliminary data.</text>
</comment>
<keyword evidence="3" id="KW-1185">Reference proteome</keyword>
<evidence type="ECO:0000313" key="3">
    <source>
        <dbReference type="Proteomes" id="UP001597380"/>
    </source>
</evidence>
<dbReference type="EMBL" id="JBHUHT010000017">
    <property type="protein sequence ID" value="MFD2097283.1"/>
    <property type="molecule type" value="Genomic_DNA"/>
</dbReference>
<name>A0ABW4XS18_9GAMM</name>
<feature type="transmembrane region" description="Helical" evidence="1">
    <location>
        <begin position="35"/>
        <end position="56"/>
    </location>
</feature>
<feature type="transmembrane region" description="Helical" evidence="1">
    <location>
        <begin position="5"/>
        <end position="23"/>
    </location>
</feature>
<evidence type="ECO:0000313" key="2">
    <source>
        <dbReference type="EMBL" id="MFD2097283.1"/>
    </source>
</evidence>